<protein>
    <recommendedName>
        <fullName evidence="9">Pentatricopeptide repeat-containing protein</fullName>
    </recommendedName>
</protein>
<evidence type="ECO:0008006" key="9">
    <source>
        <dbReference type="Google" id="ProtNLM"/>
    </source>
</evidence>
<dbReference type="NCBIfam" id="TIGR00756">
    <property type="entry name" value="PPR"/>
    <property type="match status" value="3"/>
</dbReference>
<evidence type="ECO:0000313" key="8">
    <source>
        <dbReference type="Proteomes" id="UP001280581"/>
    </source>
</evidence>
<dbReference type="Gene3D" id="1.25.40.10">
    <property type="entry name" value="Tetratricopeptide repeat domain"/>
    <property type="match status" value="2"/>
</dbReference>
<evidence type="ECO:0000256" key="1">
    <source>
        <dbReference type="ARBA" id="ARBA00006192"/>
    </source>
</evidence>
<reference evidence="7 8" key="1">
    <citation type="submission" date="2021-02" db="EMBL/GenBank/DDBJ databases">
        <title>Genome assembly of Pseudopithomyces chartarum.</title>
        <authorList>
            <person name="Jauregui R."/>
            <person name="Singh J."/>
            <person name="Voisey C."/>
        </authorList>
    </citation>
    <scope>NUCLEOTIDE SEQUENCE [LARGE SCALE GENOMIC DNA]</scope>
    <source>
        <strain evidence="7 8">AGR01</strain>
    </source>
</reference>
<keyword evidence="2" id="KW-0677">Repeat</keyword>
<accession>A0AAN6M890</accession>
<dbReference type="EMBL" id="WVTA01000002">
    <property type="protein sequence ID" value="KAK3216242.1"/>
    <property type="molecule type" value="Genomic_DNA"/>
</dbReference>
<feature type="repeat" description="PPR" evidence="5">
    <location>
        <begin position="566"/>
        <end position="600"/>
    </location>
</feature>
<dbReference type="Pfam" id="PF01535">
    <property type="entry name" value="PPR"/>
    <property type="match status" value="1"/>
</dbReference>
<evidence type="ECO:0000313" key="7">
    <source>
        <dbReference type="EMBL" id="KAK3216242.1"/>
    </source>
</evidence>
<dbReference type="InterPro" id="IPR002885">
    <property type="entry name" value="PPR_rpt"/>
</dbReference>
<feature type="repeat" description="PPR" evidence="5">
    <location>
        <begin position="601"/>
        <end position="635"/>
    </location>
</feature>
<sequence length="759" mass="87982">MDTVQNLNDPTALEPGISPRPSSNAKLASVSDKRRQEQLQLCRKNIGYFRTYEASAFPDLKLTEHGKYRSLQRRIFSLSASSAKELDLQSPFVFQKDARGKSIAMSFVALDRRVFPGLKRRSYPVIILHHEMCATWTAKLFKHEGMVEAENIWRIWSTFDDDTRDQYWAHILIYLLDKFPQRALPFLRAITFQPCVRNLDKRIIADAFEHLTRVYLNKGVWSPTQMEELQQSKPDFIPTFHHVLKEHLALHSRICSQDLLFSLGKLASVEELTRIFDLLKESNTYMGYDVLLHYAATFAKAGDFKRGLVCLRTIAEGADNRHTQEKLVNNQRFKWTCALILQRSMLNKDGYHDTTGIVAAFVDFGVVLDTLLYNVIIHNAVEAGDYSTAFKVYNTLDENDIKPDKFTFSTLLHGCSMASDLLRFKDFAEYCAETAKEMRDPWLAADYLYYQYAFVHRSSENPQEVANSSEGILKTYLQFFSPRPLEPFLSGDSTSFQQSRLTSQDGVLHESVFMDPPPVALYIMLQLEIMKASNSRDTARVWTFYQRFKGLVSSNHDRQLSQLAQNPIIWNAFLLSFCRAKNFEYASHLVRDMTEYGAQPNVYTWNIFLQGFFKDRQLQAAERVYEIMRARGIEPDQFTYEVLLRGYARAQHIRQVGEVMEYVDEDRQEDPKLLQALSRIHDQEKVLLELEKARKRKEWKREHNETVKAKAEERWAPPKFVPSVEMNEGSVNYEDGPQIKLLSEPGSAPRLRFRKVVTT</sequence>
<dbReference type="Pfam" id="PF13041">
    <property type="entry name" value="PPR_2"/>
    <property type="match status" value="2"/>
</dbReference>
<comment type="caution">
    <text evidence="7">The sequence shown here is derived from an EMBL/GenBank/DDBJ whole genome shotgun (WGS) entry which is preliminary data.</text>
</comment>
<dbReference type="InterPro" id="IPR011990">
    <property type="entry name" value="TPR-like_helical_dom_sf"/>
</dbReference>
<feature type="repeat" description="PPR" evidence="5">
    <location>
        <begin position="369"/>
        <end position="403"/>
    </location>
</feature>
<dbReference type="AlphaFoldDB" id="A0AAN6M890"/>
<organism evidence="7 8">
    <name type="scientific">Pseudopithomyces chartarum</name>
    <dbReference type="NCBI Taxonomy" id="1892770"/>
    <lineage>
        <taxon>Eukaryota</taxon>
        <taxon>Fungi</taxon>
        <taxon>Dikarya</taxon>
        <taxon>Ascomycota</taxon>
        <taxon>Pezizomycotina</taxon>
        <taxon>Dothideomycetes</taxon>
        <taxon>Pleosporomycetidae</taxon>
        <taxon>Pleosporales</taxon>
        <taxon>Massarineae</taxon>
        <taxon>Didymosphaeriaceae</taxon>
        <taxon>Pseudopithomyces</taxon>
    </lineage>
</organism>
<comment type="similarity">
    <text evidence="1">Belongs to the CCM1 family.</text>
</comment>
<dbReference type="PANTHER" id="PTHR47447">
    <property type="entry name" value="OS03G0856100 PROTEIN"/>
    <property type="match status" value="1"/>
</dbReference>
<comment type="function">
    <text evidence="3">Regulates mitochondrial small subunit maturation by controlling 15S rRNA 5'-end processing. Localizes to the 5' precursor of the 15S rRNA in a position that is subsequently occupied by mS47 in the mature yeast mtSSU. Uses structure and sequence-specific RNA recognition, binding to a single-stranded region of the precursor and specifically recognizing bases -6 to -1. The exchange of Ccm1 for mS47 is coupled to the irreversible removal of precursor rRNA that is accompanied by conformational changes of the mitoribosomal proteins uS5m and mS26. These conformational changes signal completion of 5'-end rRNA processing through protection of the mature 5'-end of the 15S rRNA and stabilization of mS47. The removal of the 5' precursor together with the dissociation of Ccm1 may be catalyzed by the 5'-3' exoribonuclease Pet127. Involved in the specific removal of group I introns in mitochondrial encoded transcripts.</text>
</comment>
<proteinExistence type="inferred from homology"/>
<evidence type="ECO:0000256" key="6">
    <source>
        <dbReference type="SAM" id="MobiDB-lite"/>
    </source>
</evidence>
<dbReference type="PROSITE" id="PS51375">
    <property type="entry name" value="PPR"/>
    <property type="match status" value="3"/>
</dbReference>
<evidence type="ECO:0000256" key="3">
    <source>
        <dbReference type="ARBA" id="ARBA00044493"/>
    </source>
</evidence>
<keyword evidence="8" id="KW-1185">Reference proteome</keyword>
<gene>
    <name evidence="7" type="ORF">GRF29_8g2722642</name>
</gene>
<name>A0AAN6M890_9PLEO</name>
<dbReference type="Proteomes" id="UP001280581">
    <property type="component" value="Unassembled WGS sequence"/>
</dbReference>
<evidence type="ECO:0000256" key="4">
    <source>
        <dbReference type="ARBA" id="ARBA00044511"/>
    </source>
</evidence>
<evidence type="ECO:0000256" key="2">
    <source>
        <dbReference type="ARBA" id="ARBA00022737"/>
    </source>
</evidence>
<dbReference type="PANTHER" id="PTHR47447:SF17">
    <property type="entry name" value="OS12G0638900 PROTEIN"/>
    <property type="match status" value="1"/>
</dbReference>
<feature type="region of interest" description="Disordered" evidence="6">
    <location>
        <begin position="1"/>
        <end position="32"/>
    </location>
</feature>
<comment type="subunit">
    <text evidence="4">Binds to mitochondrial small subunit 15S rRNA.</text>
</comment>
<evidence type="ECO:0000256" key="5">
    <source>
        <dbReference type="PROSITE-ProRule" id="PRU00708"/>
    </source>
</evidence>